<comment type="caution">
    <text evidence="1">The sequence shown here is derived from an EMBL/GenBank/DDBJ whole genome shotgun (WGS) entry which is preliminary data.</text>
</comment>
<evidence type="ECO:0000313" key="1">
    <source>
        <dbReference type="EMBL" id="KAF5942617.1"/>
    </source>
</evidence>
<protein>
    <submittedName>
        <fullName evidence="1">Uncharacterized protein</fullName>
    </submittedName>
</protein>
<dbReference type="Proteomes" id="UP000593564">
    <property type="component" value="Unassembled WGS sequence"/>
</dbReference>
<evidence type="ECO:0000313" key="2">
    <source>
        <dbReference type="Proteomes" id="UP000593564"/>
    </source>
</evidence>
<dbReference type="EMBL" id="JACBKZ010000009">
    <property type="protein sequence ID" value="KAF5942617.1"/>
    <property type="molecule type" value="Genomic_DNA"/>
</dbReference>
<proteinExistence type="predicted"/>
<gene>
    <name evidence="1" type="ORF">HYC85_020259</name>
</gene>
<reference evidence="1 2" key="2">
    <citation type="submission" date="2020-07" db="EMBL/GenBank/DDBJ databases">
        <title>Genome assembly of wild tea tree DASZ reveals pedigree and selection history of tea varieties.</title>
        <authorList>
            <person name="Zhang W."/>
        </authorList>
    </citation>
    <scope>NUCLEOTIDE SEQUENCE [LARGE SCALE GENOMIC DNA]</scope>
    <source>
        <strain evidence="2">cv. G240</strain>
        <tissue evidence="1">Leaf</tissue>
    </source>
</reference>
<organism evidence="1 2">
    <name type="scientific">Camellia sinensis</name>
    <name type="common">Tea plant</name>
    <name type="synonym">Thea sinensis</name>
    <dbReference type="NCBI Taxonomy" id="4442"/>
    <lineage>
        <taxon>Eukaryota</taxon>
        <taxon>Viridiplantae</taxon>
        <taxon>Streptophyta</taxon>
        <taxon>Embryophyta</taxon>
        <taxon>Tracheophyta</taxon>
        <taxon>Spermatophyta</taxon>
        <taxon>Magnoliopsida</taxon>
        <taxon>eudicotyledons</taxon>
        <taxon>Gunneridae</taxon>
        <taxon>Pentapetalae</taxon>
        <taxon>asterids</taxon>
        <taxon>Ericales</taxon>
        <taxon>Theaceae</taxon>
        <taxon>Camellia</taxon>
    </lineage>
</organism>
<dbReference type="PANTHER" id="PTHR48040">
    <property type="entry name" value="PLEIOTROPIC DRUG RESISTANCE PROTEIN 1-LIKE ISOFORM X1"/>
    <property type="match status" value="1"/>
</dbReference>
<keyword evidence="2" id="KW-1185">Reference proteome</keyword>
<dbReference type="PANTHER" id="PTHR48040:SF20">
    <property type="entry name" value="PLEIOTROPIC DRUG RESISTANCE PROTEIN 1"/>
    <property type="match status" value="1"/>
</dbReference>
<name>A0A7J7GQ54_CAMSI</name>
<reference evidence="2" key="1">
    <citation type="journal article" date="2020" name="Nat. Commun.">
        <title>Genome assembly of wild tea tree DASZ reveals pedigree and selection history of tea varieties.</title>
        <authorList>
            <person name="Zhang W."/>
            <person name="Zhang Y."/>
            <person name="Qiu H."/>
            <person name="Guo Y."/>
            <person name="Wan H."/>
            <person name="Zhang X."/>
            <person name="Scossa F."/>
            <person name="Alseekh S."/>
            <person name="Zhang Q."/>
            <person name="Wang P."/>
            <person name="Xu L."/>
            <person name="Schmidt M.H."/>
            <person name="Jia X."/>
            <person name="Li D."/>
            <person name="Zhu A."/>
            <person name="Guo F."/>
            <person name="Chen W."/>
            <person name="Ni D."/>
            <person name="Usadel B."/>
            <person name="Fernie A.R."/>
            <person name="Wen W."/>
        </authorList>
    </citation>
    <scope>NUCLEOTIDE SEQUENCE [LARGE SCALE GENOMIC DNA]</scope>
    <source>
        <strain evidence="2">cv. G240</strain>
    </source>
</reference>
<accession>A0A7J7GQ54</accession>
<dbReference type="AlphaFoldDB" id="A0A7J7GQ54"/>
<sequence length="100" mass="11557">MREENKDILAELPRRESEPNIKRDLDIDIFTKAAATEGQEPSVVTDYILKVLKQQSSEFGRLCRYHGSGLEQSLQKVINCMERCKVLSKNSRTLSFKCFF</sequence>